<dbReference type="InterPro" id="IPR036291">
    <property type="entry name" value="NAD(P)-bd_dom_sf"/>
</dbReference>
<comment type="caution">
    <text evidence="4">The sequence shown here is derived from an EMBL/GenBank/DDBJ whole genome shotgun (WGS) entry which is preliminary data.</text>
</comment>
<reference evidence="4 5" key="1">
    <citation type="submission" date="2019-03" db="EMBL/GenBank/DDBJ databases">
        <title>Genomic Encyclopedia of Type Strains, Phase IV (KMG-IV): sequencing the most valuable type-strain genomes for metagenomic binning, comparative biology and taxonomic classification.</title>
        <authorList>
            <person name="Goeker M."/>
        </authorList>
    </citation>
    <scope>NUCLEOTIDE SEQUENCE [LARGE SCALE GENOMIC DNA]</scope>
    <source>
        <strain evidence="4 5">DSM 29481</strain>
    </source>
</reference>
<name>A0A4V2VJX5_9FIRM</name>
<protein>
    <submittedName>
        <fullName evidence="4">Phosphoglycerate dehydrogenase-like enzyme</fullName>
    </submittedName>
</protein>
<dbReference type="GO" id="GO:0051287">
    <property type="term" value="F:NAD binding"/>
    <property type="evidence" value="ECO:0007669"/>
    <property type="project" value="InterPro"/>
</dbReference>
<dbReference type="Gene3D" id="3.40.50.720">
    <property type="entry name" value="NAD(P)-binding Rossmann-like Domain"/>
    <property type="match status" value="2"/>
</dbReference>
<sequence>MKKHLLLLSALKPHHLNRIPACYEYRLKTPDSVNEEDIRWAEVIAGKVPLTYLSIAENLRLLQLETAGNEQYLNKLPSSCSLCNASGSFGLAISEYLICTILMLMRNIHLYQQHQKKHLWQVEEPISSIYGSKILVVGTGDLGKEFAGKVKMMGAHTIGINRHPKLPLTAFDELYGIEEIETLLPHADVVVLALPSTAKTRHIFQKQYYARMKENAILVNVGRGDALSLDELLEALHTYPIKGAVLDVMEQEPLPQQHPIWKETNVILTPHISGTFQLSESFERYVNILIQNLEAYAQGKALCNLVNIKEGY</sequence>
<dbReference type="GO" id="GO:0016491">
    <property type="term" value="F:oxidoreductase activity"/>
    <property type="evidence" value="ECO:0007669"/>
    <property type="project" value="UniProtKB-KW"/>
</dbReference>
<proteinExistence type="predicted"/>
<dbReference type="CDD" id="cd05300">
    <property type="entry name" value="2-Hacid_dh_1"/>
    <property type="match status" value="1"/>
</dbReference>
<keyword evidence="2" id="KW-0520">NAD</keyword>
<keyword evidence="5" id="KW-1185">Reference proteome</keyword>
<keyword evidence="1" id="KW-0560">Oxidoreductase</keyword>
<dbReference type="SUPFAM" id="SSF51735">
    <property type="entry name" value="NAD(P)-binding Rossmann-fold domains"/>
    <property type="match status" value="1"/>
</dbReference>
<dbReference type="Pfam" id="PF02826">
    <property type="entry name" value="2-Hacid_dh_C"/>
    <property type="match status" value="1"/>
</dbReference>
<evidence type="ECO:0000256" key="1">
    <source>
        <dbReference type="ARBA" id="ARBA00023002"/>
    </source>
</evidence>
<evidence type="ECO:0000259" key="3">
    <source>
        <dbReference type="Pfam" id="PF02826"/>
    </source>
</evidence>
<dbReference type="AlphaFoldDB" id="A0A4V2VJX5"/>
<dbReference type="PANTHER" id="PTHR43333:SF1">
    <property type="entry name" value="D-ISOMER SPECIFIC 2-HYDROXYACID DEHYDROGENASE NAD-BINDING DOMAIN-CONTAINING PROTEIN"/>
    <property type="match status" value="1"/>
</dbReference>
<evidence type="ECO:0000313" key="4">
    <source>
        <dbReference type="EMBL" id="TCU57685.1"/>
    </source>
</evidence>
<feature type="domain" description="D-isomer specific 2-hydroxyacid dehydrogenase NAD-binding" evidence="3">
    <location>
        <begin position="100"/>
        <end position="273"/>
    </location>
</feature>
<dbReference type="EMBL" id="SMBP01000017">
    <property type="protein sequence ID" value="TCU57685.1"/>
    <property type="molecule type" value="Genomic_DNA"/>
</dbReference>
<dbReference type="RefSeq" id="WP_132225254.1">
    <property type="nucleotide sequence ID" value="NZ_JANKBG010000016.1"/>
</dbReference>
<evidence type="ECO:0000313" key="5">
    <source>
        <dbReference type="Proteomes" id="UP000295773"/>
    </source>
</evidence>
<evidence type="ECO:0000256" key="2">
    <source>
        <dbReference type="ARBA" id="ARBA00023027"/>
    </source>
</evidence>
<accession>A0A4V2VJX5</accession>
<dbReference type="InterPro" id="IPR006140">
    <property type="entry name" value="D-isomer_DH_NAD-bd"/>
</dbReference>
<dbReference type="PANTHER" id="PTHR43333">
    <property type="entry name" value="2-HACID_DH_C DOMAIN-CONTAINING PROTEIN"/>
    <property type="match status" value="1"/>
</dbReference>
<dbReference type="Proteomes" id="UP000295773">
    <property type="component" value="Unassembled WGS sequence"/>
</dbReference>
<gene>
    <name evidence="4" type="ORF">EDD61_11772</name>
</gene>
<organism evidence="4 5">
    <name type="scientific">Longicatena caecimuris</name>
    <dbReference type="NCBI Taxonomy" id="1796635"/>
    <lineage>
        <taxon>Bacteria</taxon>
        <taxon>Bacillati</taxon>
        <taxon>Bacillota</taxon>
        <taxon>Erysipelotrichia</taxon>
        <taxon>Erysipelotrichales</taxon>
        <taxon>Erysipelotrichaceae</taxon>
        <taxon>Longicatena</taxon>
    </lineage>
</organism>